<protein>
    <submittedName>
        <fullName evidence="2">Uncharacterized protein</fullName>
    </submittedName>
</protein>
<accession>A0AAN7REW8</accession>
<evidence type="ECO:0000313" key="2">
    <source>
        <dbReference type="EMBL" id="KAK4803599.1"/>
    </source>
</evidence>
<evidence type="ECO:0000313" key="3">
    <source>
        <dbReference type="Proteomes" id="UP001346149"/>
    </source>
</evidence>
<gene>
    <name evidence="2" type="ORF">SAY86_003416</name>
</gene>
<feature type="region of interest" description="Disordered" evidence="1">
    <location>
        <begin position="1"/>
        <end position="24"/>
    </location>
</feature>
<organism evidence="2 3">
    <name type="scientific">Trapa natans</name>
    <name type="common">Water chestnut</name>
    <dbReference type="NCBI Taxonomy" id="22666"/>
    <lineage>
        <taxon>Eukaryota</taxon>
        <taxon>Viridiplantae</taxon>
        <taxon>Streptophyta</taxon>
        <taxon>Embryophyta</taxon>
        <taxon>Tracheophyta</taxon>
        <taxon>Spermatophyta</taxon>
        <taxon>Magnoliopsida</taxon>
        <taxon>eudicotyledons</taxon>
        <taxon>Gunneridae</taxon>
        <taxon>Pentapetalae</taxon>
        <taxon>rosids</taxon>
        <taxon>malvids</taxon>
        <taxon>Myrtales</taxon>
        <taxon>Lythraceae</taxon>
        <taxon>Trapa</taxon>
    </lineage>
</organism>
<comment type="caution">
    <text evidence="2">The sequence shown here is derived from an EMBL/GenBank/DDBJ whole genome shotgun (WGS) entry which is preliminary data.</text>
</comment>
<keyword evidence="3" id="KW-1185">Reference proteome</keyword>
<evidence type="ECO:0000256" key="1">
    <source>
        <dbReference type="SAM" id="MobiDB-lite"/>
    </source>
</evidence>
<dbReference type="AlphaFoldDB" id="A0AAN7REW8"/>
<feature type="compositionally biased region" description="Polar residues" evidence="1">
    <location>
        <begin position="13"/>
        <end position="22"/>
    </location>
</feature>
<name>A0AAN7REW8_TRANT</name>
<feature type="compositionally biased region" description="Basic and acidic residues" evidence="1">
    <location>
        <begin position="60"/>
        <end position="85"/>
    </location>
</feature>
<sequence>MTGEKMSPRKSAGQEQSPSWSEETIARRKATIPWLQMLHPVHLFFIIIIFRKRTSRNPKKIKELSSRNKMERTRSRGGEEHPKSEYKLRSSLVFSSLSNSCSLSFLSAQIFSRVLWPSRLVFGDSPH</sequence>
<dbReference type="Proteomes" id="UP001346149">
    <property type="component" value="Unassembled WGS sequence"/>
</dbReference>
<reference evidence="2 3" key="1">
    <citation type="journal article" date="2023" name="Hortic Res">
        <title>Pangenome of water caltrop reveals structural variations and asymmetric subgenome divergence after allopolyploidization.</title>
        <authorList>
            <person name="Zhang X."/>
            <person name="Chen Y."/>
            <person name="Wang L."/>
            <person name="Yuan Y."/>
            <person name="Fang M."/>
            <person name="Shi L."/>
            <person name="Lu R."/>
            <person name="Comes H.P."/>
            <person name="Ma Y."/>
            <person name="Chen Y."/>
            <person name="Huang G."/>
            <person name="Zhou Y."/>
            <person name="Zheng Z."/>
            <person name="Qiu Y."/>
        </authorList>
    </citation>
    <scope>NUCLEOTIDE SEQUENCE [LARGE SCALE GENOMIC DNA]</scope>
    <source>
        <strain evidence="2">F231</strain>
    </source>
</reference>
<proteinExistence type="predicted"/>
<dbReference type="EMBL" id="JAXQNO010000001">
    <property type="protein sequence ID" value="KAK4803599.1"/>
    <property type="molecule type" value="Genomic_DNA"/>
</dbReference>
<feature type="region of interest" description="Disordered" evidence="1">
    <location>
        <begin position="59"/>
        <end position="85"/>
    </location>
</feature>